<feature type="compositionally biased region" description="Basic and acidic residues" evidence="1">
    <location>
        <begin position="104"/>
        <end position="116"/>
    </location>
</feature>
<gene>
    <name evidence="3" type="ORF">QTJ16_006420</name>
</gene>
<feature type="region of interest" description="Disordered" evidence="1">
    <location>
        <begin position="154"/>
        <end position="180"/>
    </location>
</feature>
<evidence type="ECO:0000256" key="1">
    <source>
        <dbReference type="SAM" id="MobiDB-lite"/>
    </source>
</evidence>
<feature type="transmembrane region" description="Helical" evidence="2">
    <location>
        <begin position="69"/>
        <end position="87"/>
    </location>
</feature>
<evidence type="ECO:0000256" key="2">
    <source>
        <dbReference type="SAM" id="Phobius"/>
    </source>
</evidence>
<feature type="compositionally biased region" description="Basic and acidic residues" evidence="1">
    <location>
        <begin position="155"/>
        <end position="164"/>
    </location>
</feature>
<feature type="region of interest" description="Disordered" evidence="1">
    <location>
        <begin position="104"/>
        <end position="127"/>
    </location>
</feature>
<accession>A0AAD9SXF6</accession>
<reference evidence="3" key="1">
    <citation type="submission" date="2023-06" db="EMBL/GenBank/DDBJ databases">
        <title>Draft genome of Marssonina rosae.</title>
        <authorList>
            <person name="Cheng Q."/>
        </authorList>
    </citation>
    <scope>NUCLEOTIDE SEQUENCE</scope>
    <source>
        <strain evidence="3">R4</strain>
    </source>
</reference>
<keyword evidence="2" id="KW-1133">Transmembrane helix</keyword>
<dbReference type="EMBL" id="JAUBYV010000010">
    <property type="protein sequence ID" value="KAK2624470.1"/>
    <property type="molecule type" value="Genomic_DNA"/>
</dbReference>
<protein>
    <submittedName>
        <fullName evidence="3">Uncharacterized protein</fullName>
    </submittedName>
</protein>
<comment type="caution">
    <text evidence="3">The sequence shown here is derived from an EMBL/GenBank/DDBJ whole genome shotgun (WGS) entry which is preliminary data.</text>
</comment>
<keyword evidence="4" id="KW-1185">Reference proteome</keyword>
<evidence type="ECO:0000313" key="4">
    <source>
        <dbReference type="Proteomes" id="UP001285354"/>
    </source>
</evidence>
<keyword evidence="2" id="KW-0472">Membrane</keyword>
<dbReference type="Proteomes" id="UP001285354">
    <property type="component" value="Unassembled WGS sequence"/>
</dbReference>
<organism evidence="3 4">
    <name type="scientific">Diplocarpon rosae</name>
    <dbReference type="NCBI Taxonomy" id="946125"/>
    <lineage>
        <taxon>Eukaryota</taxon>
        <taxon>Fungi</taxon>
        <taxon>Dikarya</taxon>
        <taxon>Ascomycota</taxon>
        <taxon>Pezizomycotina</taxon>
        <taxon>Leotiomycetes</taxon>
        <taxon>Helotiales</taxon>
        <taxon>Drepanopezizaceae</taxon>
        <taxon>Diplocarpon</taxon>
    </lineage>
</organism>
<sequence length="180" mass="20128">MPAITSTYLLPAILLNPAFVLHLINTFISHMMPPPPSISHSPHQFMESIGPLRNAAPCLDMHADYRLCWSYTAVMVVLQIFAFGKVSNNRVRGTSVKAAKLERERTRKERLEEEMKPTPPKENGHINKLDGAFDKPLVQNLTNGNRNCGITTAEKIADERKSDLESADSLTETSEEEMVP</sequence>
<dbReference type="AlphaFoldDB" id="A0AAD9SXF6"/>
<evidence type="ECO:0000313" key="3">
    <source>
        <dbReference type="EMBL" id="KAK2624470.1"/>
    </source>
</evidence>
<feature type="transmembrane region" description="Helical" evidence="2">
    <location>
        <begin position="7"/>
        <end position="28"/>
    </location>
</feature>
<name>A0AAD9SXF6_9HELO</name>
<proteinExistence type="predicted"/>
<keyword evidence="2" id="KW-0812">Transmembrane</keyword>